<organism evidence="1 2">
    <name type="scientific">Alligator mississippiensis</name>
    <name type="common">American alligator</name>
    <dbReference type="NCBI Taxonomy" id="8496"/>
    <lineage>
        <taxon>Eukaryota</taxon>
        <taxon>Metazoa</taxon>
        <taxon>Chordata</taxon>
        <taxon>Craniata</taxon>
        <taxon>Vertebrata</taxon>
        <taxon>Euteleostomi</taxon>
        <taxon>Archelosauria</taxon>
        <taxon>Archosauria</taxon>
        <taxon>Crocodylia</taxon>
        <taxon>Alligatoridae</taxon>
        <taxon>Alligatorinae</taxon>
        <taxon>Alligator</taxon>
    </lineage>
</organism>
<sequence>MISTEKQSYSMLVCNATVPFLEESYFAKLHNTHMREGGYRRWTSGRQRLKEAQLLVFVYETSQNIPKTSNAEAFLLYCCNFIPRR</sequence>
<name>A0A151P8V9_ALLMI</name>
<protein>
    <submittedName>
        <fullName evidence="1">Uncharacterized protein</fullName>
    </submittedName>
</protein>
<keyword evidence="2" id="KW-1185">Reference proteome</keyword>
<evidence type="ECO:0000313" key="1">
    <source>
        <dbReference type="EMBL" id="KYO45175.1"/>
    </source>
</evidence>
<dbReference type="AlphaFoldDB" id="A0A151P8V9"/>
<reference evidence="1 2" key="1">
    <citation type="journal article" date="2012" name="Genome Biol.">
        <title>Sequencing three crocodilian genomes to illuminate the evolution of archosaurs and amniotes.</title>
        <authorList>
            <person name="St John J.A."/>
            <person name="Braun E.L."/>
            <person name="Isberg S.R."/>
            <person name="Miles L.G."/>
            <person name="Chong A.Y."/>
            <person name="Gongora J."/>
            <person name="Dalzell P."/>
            <person name="Moran C."/>
            <person name="Bed'hom B."/>
            <person name="Abzhanov A."/>
            <person name="Burgess S.C."/>
            <person name="Cooksey A.M."/>
            <person name="Castoe T.A."/>
            <person name="Crawford N.G."/>
            <person name="Densmore L.D."/>
            <person name="Drew J.C."/>
            <person name="Edwards S.V."/>
            <person name="Faircloth B.C."/>
            <person name="Fujita M.K."/>
            <person name="Greenwold M.J."/>
            <person name="Hoffmann F.G."/>
            <person name="Howard J.M."/>
            <person name="Iguchi T."/>
            <person name="Janes D.E."/>
            <person name="Khan S.Y."/>
            <person name="Kohno S."/>
            <person name="de Koning A.J."/>
            <person name="Lance S.L."/>
            <person name="McCarthy F.M."/>
            <person name="McCormack J.E."/>
            <person name="Merchant M.E."/>
            <person name="Peterson D.G."/>
            <person name="Pollock D.D."/>
            <person name="Pourmand N."/>
            <person name="Raney B.J."/>
            <person name="Roessler K.A."/>
            <person name="Sanford J.R."/>
            <person name="Sawyer R.H."/>
            <person name="Schmidt C.J."/>
            <person name="Triplett E.W."/>
            <person name="Tuberville T.D."/>
            <person name="Venegas-Anaya M."/>
            <person name="Howard J.T."/>
            <person name="Jarvis E.D."/>
            <person name="Guillette L.J.Jr."/>
            <person name="Glenn T.C."/>
            <person name="Green R.E."/>
            <person name="Ray D.A."/>
        </authorList>
    </citation>
    <scope>NUCLEOTIDE SEQUENCE [LARGE SCALE GENOMIC DNA]</scope>
    <source>
        <strain evidence="1">KSC_2009_1</strain>
    </source>
</reference>
<dbReference type="EMBL" id="AKHW03000629">
    <property type="protein sequence ID" value="KYO45175.1"/>
    <property type="molecule type" value="Genomic_DNA"/>
</dbReference>
<gene>
    <name evidence="1" type="ORF">Y1Q_0014643</name>
</gene>
<evidence type="ECO:0000313" key="2">
    <source>
        <dbReference type="Proteomes" id="UP000050525"/>
    </source>
</evidence>
<comment type="caution">
    <text evidence="1">The sequence shown here is derived from an EMBL/GenBank/DDBJ whole genome shotgun (WGS) entry which is preliminary data.</text>
</comment>
<accession>A0A151P8V9</accession>
<proteinExistence type="predicted"/>
<dbReference type="Proteomes" id="UP000050525">
    <property type="component" value="Unassembled WGS sequence"/>
</dbReference>